<evidence type="ECO:0000313" key="2">
    <source>
        <dbReference type="Proteomes" id="UP000062160"/>
    </source>
</evidence>
<dbReference type="Proteomes" id="UP000062160">
    <property type="component" value="Unassembled WGS sequence"/>
</dbReference>
<sequence length="37" mass="3941">MNFFINVLAALESALNNENLFGAGIAAAERIFAKGEI</sequence>
<dbReference type="AlphaFoldDB" id="A0A0U9HSP1"/>
<protein>
    <submittedName>
        <fullName evidence="1">Uncharacterized protein</fullName>
    </submittedName>
</protein>
<organism evidence="1">
    <name type="scientific">Tepidanaerobacter syntrophicus</name>
    <dbReference type="NCBI Taxonomy" id="224999"/>
    <lineage>
        <taxon>Bacteria</taxon>
        <taxon>Bacillati</taxon>
        <taxon>Bacillota</taxon>
        <taxon>Clostridia</taxon>
        <taxon>Thermosediminibacterales</taxon>
        <taxon>Tepidanaerobacteraceae</taxon>
        <taxon>Tepidanaerobacter</taxon>
    </lineage>
</organism>
<reference evidence="1" key="1">
    <citation type="journal article" date="2016" name="Genome Announc.">
        <title>Draft Genome Sequence of the Syntrophic Lactate-Degrading Bacterium Tepidanaerobacter syntrophicus JLT.</title>
        <authorList>
            <person name="Matsuura N."/>
            <person name="Ohashi A."/>
            <person name="Tourlousse D.M."/>
            <person name="Sekiguchi Y."/>
        </authorList>
    </citation>
    <scope>NUCLEOTIDE SEQUENCE [LARGE SCALE GENOMIC DNA]</scope>
    <source>
        <strain evidence="1">JL</strain>
    </source>
</reference>
<keyword evidence="2" id="KW-1185">Reference proteome</keyword>
<dbReference type="EMBL" id="DF977003">
    <property type="protein sequence ID" value="GAQ26103.1"/>
    <property type="molecule type" value="Genomic_DNA"/>
</dbReference>
<gene>
    <name evidence="1" type="ORF">TSYNT_9362</name>
</gene>
<dbReference type="STRING" id="224999.GCA_001485475_02142"/>
<accession>A0A0U9HSP1</accession>
<name>A0A0U9HSP1_9FIRM</name>
<evidence type="ECO:0000313" key="1">
    <source>
        <dbReference type="EMBL" id="GAQ26103.1"/>
    </source>
</evidence>
<proteinExistence type="predicted"/>